<keyword evidence="3" id="KW-1185">Reference proteome</keyword>
<comment type="caution">
    <text evidence="2">The sequence shown here is derived from an EMBL/GenBank/DDBJ whole genome shotgun (WGS) entry which is preliminary data.</text>
</comment>
<evidence type="ECO:0000313" key="2">
    <source>
        <dbReference type="EMBL" id="MBP0113866.1"/>
    </source>
</evidence>
<sequence length="233" mass="25439">MLPETLDAFAERARREAKRSGAPTAQLAAFAEAAERLAMALKWLNFVSQDLLSNALRQTNDYAVRSVADAVRIALRLDDAATKALENRNKRGGPRPKRMIVQVVVWLAELWEYYGGKFTHNPRIKTDYKGQPQTAAGQFVAKFLEMCGFGTPDTAPSQFMAAAVAFRYRRRRQAAAAPSLCAEAAPAAIGDNQAKRLPGSQPKPWAPAAASPHIDLGLAPWTKAARSKDEPPP</sequence>
<accession>A0ABS4A0R7</accession>
<feature type="region of interest" description="Disordered" evidence="1">
    <location>
        <begin position="193"/>
        <end position="212"/>
    </location>
</feature>
<dbReference type="RefSeq" id="WP_209295805.1">
    <property type="nucleotide sequence ID" value="NZ_JAGIKT010000052.1"/>
</dbReference>
<proteinExistence type="predicted"/>
<name>A0ABS4A0R7_9BRAD</name>
<evidence type="ECO:0000256" key="1">
    <source>
        <dbReference type="SAM" id="MobiDB-lite"/>
    </source>
</evidence>
<gene>
    <name evidence="2" type="ORF">JWS04_22820</name>
</gene>
<dbReference type="Proteomes" id="UP000669317">
    <property type="component" value="Unassembled WGS sequence"/>
</dbReference>
<dbReference type="EMBL" id="JAGIKT010000052">
    <property type="protein sequence ID" value="MBP0113866.1"/>
    <property type="molecule type" value="Genomic_DNA"/>
</dbReference>
<evidence type="ECO:0000313" key="3">
    <source>
        <dbReference type="Proteomes" id="UP000669317"/>
    </source>
</evidence>
<organism evidence="2 3">
    <name type="scientific">Bradyrhizobium vignae</name>
    <dbReference type="NCBI Taxonomy" id="1549949"/>
    <lineage>
        <taxon>Bacteria</taxon>
        <taxon>Pseudomonadati</taxon>
        <taxon>Pseudomonadota</taxon>
        <taxon>Alphaproteobacteria</taxon>
        <taxon>Hyphomicrobiales</taxon>
        <taxon>Nitrobacteraceae</taxon>
        <taxon>Bradyrhizobium</taxon>
    </lineage>
</organism>
<reference evidence="2 3" key="1">
    <citation type="submission" date="2021-03" db="EMBL/GenBank/DDBJ databases">
        <title>Genome Sequence of Bradyrhizobium vignae strain ISRA400.</title>
        <authorList>
            <person name="Tisa L.S."/>
            <person name="Svistoonoff S."/>
            <person name="Hocher V."/>
            <person name="Fall S."/>
            <person name="Zaiya A."/>
            <person name="Naing D."/>
            <person name="Niang N."/>
            <person name="Diouf A."/>
            <person name="Dasylva M.C."/>
            <person name="Toure O."/>
            <person name="Gueye M."/>
            <person name="Gully D."/>
            <person name="Tisseyre P."/>
            <person name="Simpson S."/>
            <person name="Morris K."/>
            <person name="Thomas W.K."/>
        </authorList>
    </citation>
    <scope>NUCLEOTIDE SEQUENCE [LARGE SCALE GENOMIC DNA]</scope>
    <source>
        <strain evidence="2 3">ISRA400</strain>
    </source>
</reference>
<protein>
    <submittedName>
        <fullName evidence="2">Uncharacterized protein</fullName>
    </submittedName>
</protein>